<feature type="compositionally biased region" description="Basic residues" evidence="1">
    <location>
        <begin position="1"/>
        <end position="11"/>
    </location>
</feature>
<evidence type="ECO:0000256" key="1">
    <source>
        <dbReference type="SAM" id="MobiDB-lite"/>
    </source>
</evidence>
<feature type="region of interest" description="Disordered" evidence="1">
    <location>
        <begin position="1"/>
        <end position="27"/>
    </location>
</feature>
<dbReference type="InterPro" id="IPR048142">
    <property type="entry name" value="QRL_CxxC_CxxC"/>
</dbReference>
<reference evidence="2" key="1">
    <citation type="journal article" date="2020" name="Microorganisms">
        <title>Isolation, Genomic and Metabolomic Characterization of Streptomyces tendae VITAKN with Quorum Sensing Inhibitory Activity from Southern India.</title>
        <authorList>
            <person name="Ishaque N.M."/>
            <person name="Burgsdorf I."/>
            <person name="Limlingan Malit J.J."/>
            <person name="Saha S."/>
            <person name="Teta R."/>
            <person name="Ewe D."/>
            <person name="Kannabiran K."/>
            <person name="Hrouzek P."/>
            <person name="Steindler L."/>
            <person name="Costantino V."/>
            <person name="Saurav K."/>
        </authorList>
    </citation>
    <scope>NUCLEOTIDE SEQUENCE</scope>
    <source>
        <strain evidence="2">VITAKN</strain>
    </source>
</reference>
<dbReference type="NCBIfam" id="NF041638">
    <property type="entry name" value="QRL_CxxC_CxxC"/>
    <property type="match status" value="1"/>
</dbReference>
<gene>
    <name evidence="2" type="ORF">GUR47_38325</name>
</gene>
<accession>A0A6B3QXM6</accession>
<organism evidence="2">
    <name type="scientific">Streptomyces tendae</name>
    <dbReference type="NCBI Taxonomy" id="1932"/>
    <lineage>
        <taxon>Bacteria</taxon>
        <taxon>Bacillati</taxon>
        <taxon>Actinomycetota</taxon>
        <taxon>Actinomycetes</taxon>
        <taxon>Kitasatosporales</taxon>
        <taxon>Streptomycetaceae</taxon>
        <taxon>Streptomyces</taxon>
    </lineage>
</organism>
<dbReference type="EMBL" id="JAAIFS010000015">
    <property type="protein sequence ID" value="NEV92492.1"/>
    <property type="molecule type" value="Genomic_DNA"/>
</dbReference>
<sequence length="148" mass="16291">MTIRTRRRRRPTAQPRGPQGLPEYDWGTAPANQLATRRQLRAAGLRPGGHDPVAILRCKACATRPSRSCTRPAYLYRIELALPVRPMTLAKEAALDAAMAARTTCPACRRRYHHCLPLRTLGSCLECHDGTPADPTTYTLPPGHTLAA</sequence>
<name>A0A6B3QXM6_STRTE</name>
<evidence type="ECO:0000313" key="2">
    <source>
        <dbReference type="EMBL" id="NEV92492.1"/>
    </source>
</evidence>
<dbReference type="RefSeq" id="WP_164461240.1">
    <property type="nucleotide sequence ID" value="NZ_JAAIFS010000015.1"/>
</dbReference>
<protein>
    <submittedName>
        <fullName evidence="2">Uncharacterized protein</fullName>
    </submittedName>
</protein>
<dbReference type="AlphaFoldDB" id="A0A6B3QXM6"/>
<proteinExistence type="predicted"/>
<comment type="caution">
    <text evidence="2">The sequence shown here is derived from an EMBL/GenBank/DDBJ whole genome shotgun (WGS) entry which is preliminary data.</text>
</comment>